<dbReference type="InterPro" id="IPR050268">
    <property type="entry name" value="NADH-dep_flavin_reductase"/>
</dbReference>
<protein>
    <submittedName>
        <fullName evidence="3">Flavin reductase (DIM6/NTAB) family NADH-FMN oxidoreductase RutF</fullName>
    </submittedName>
</protein>
<dbReference type="InterPro" id="IPR012349">
    <property type="entry name" value="Split_barrel_FMN-bd"/>
</dbReference>
<dbReference type="AlphaFoldDB" id="A0A4R6SHI5"/>
<dbReference type="GO" id="GO:0010181">
    <property type="term" value="F:FMN binding"/>
    <property type="evidence" value="ECO:0007669"/>
    <property type="project" value="InterPro"/>
</dbReference>
<comment type="caution">
    <text evidence="3">The sequence shown here is derived from an EMBL/GenBank/DDBJ whole genome shotgun (WGS) entry which is preliminary data.</text>
</comment>
<evidence type="ECO:0000259" key="2">
    <source>
        <dbReference type="SMART" id="SM00903"/>
    </source>
</evidence>
<name>A0A4R6SHI5_LABRH</name>
<dbReference type="Pfam" id="PF01613">
    <property type="entry name" value="Flavin_Reduct"/>
    <property type="match status" value="1"/>
</dbReference>
<dbReference type="SMART" id="SM00903">
    <property type="entry name" value="Flavin_Reduct"/>
    <property type="match status" value="1"/>
</dbReference>
<proteinExistence type="predicted"/>
<dbReference type="GO" id="GO:0042602">
    <property type="term" value="F:riboflavin reductase (NADPH) activity"/>
    <property type="evidence" value="ECO:0007669"/>
    <property type="project" value="TreeGrafter"/>
</dbReference>
<dbReference type="GO" id="GO:0006208">
    <property type="term" value="P:pyrimidine nucleobase catabolic process"/>
    <property type="evidence" value="ECO:0007669"/>
    <property type="project" value="TreeGrafter"/>
</dbReference>
<dbReference type="Proteomes" id="UP000295444">
    <property type="component" value="Unassembled WGS sequence"/>
</dbReference>
<dbReference type="SUPFAM" id="SSF50475">
    <property type="entry name" value="FMN-binding split barrel"/>
    <property type="match status" value="1"/>
</dbReference>
<dbReference type="PANTHER" id="PTHR30466">
    <property type="entry name" value="FLAVIN REDUCTASE"/>
    <property type="match status" value="1"/>
</dbReference>
<dbReference type="Gene3D" id="2.30.110.10">
    <property type="entry name" value="Electron Transport, Fmn-binding Protein, Chain A"/>
    <property type="match status" value="1"/>
</dbReference>
<feature type="domain" description="Flavin reductase like" evidence="2">
    <location>
        <begin position="15"/>
        <end position="161"/>
    </location>
</feature>
<dbReference type="RefSeq" id="WP_133849054.1">
    <property type="nucleotide sequence ID" value="NZ_SNXZ01000002.1"/>
</dbReference>
<evidence type="ECO:0000313" key="3">
    <source>
        <dbReference type="EMBL" id="TDQ00319.1"/>
    </source>
</evidence>
<dbReference type="PANTHER" id="PTHR30466:SF1">
    <property type="entry name" value="FMN REDUCTASE (NADH) RUTF"/>
    <property type="match status" value="1"/>
</dbReference>
<accession>A0A4R6SHI5</accession>
<reference evidence="3 4" key="1">
    <citation type="submission" date="2019-03" db="EMBL/GenBank/DDBJ databases">
        <title>Genomic Encyclopedia of Type Strains, Phase IV (KMG-IV): sequencing the most valuable type-strain genomes for metagenomic binning, comparative biology and taxonomic classification.</title>
        <authorList>
            <person name="Goeker M."/>
        </authorList>
    </citation>
    <scope>NUCLEOTIDE SEQUENCE [LARGE SCALE GENOMIC DNA]</scope>
    <source>
        <strain evidence="3 4">DSM 45361</strain>
    </source>
</reference>
<keyword evidence="1" id="KW-0560">Oxidoreductase</keyword>
<dbReference type="InterPro" id="IPR002563">
    <property type="entry name" value="Flavin_Rdtase-like_dom"/>
</dbReference>
<dbReference type="OrthoDB" id="3677205at2"/>
<keyword evidence="4" id="KW-1185">Reference proteome</keyword>
<gene>
    <name evidence="3" type="ORF">EV186_102180</name>
</gene>
<organism evidence="3 4">
    <name type="scientific">Labedaea rhizosphaerae</name>
    <dbReference type="NCBI Taxonomy" id="598644"/>
    <lineage>
        <taxon>Bacteria</taxon>
        <taxon>Bacillati</taxon>
        <taxon>Actinomycetota</taxon>
        <taxon>Actinomycetes</taxon>
        <taxon>Pseudonocardiales</taxon>
        <taxon>Pseudonocardiaceae</taxon>
        <taxon>Labedaea</taxon>
    </lineage>
</organism>
<sequence>MTLDPARRKELRRALGAFGTGVTVVTTGGPEPHAMTANTFTSVSLDPELVLVCVDRTAVMFHKLDTDAFGVSVLGADQEDLARYFADTSRPLGAAQFEGVDVVPGALTSVPLLAGAVATFECLRWRCYDGGDHAIVLGRLVSFQRDPAKEPLMFYGGAFRGLAPRSVQAAQATQAIGDRRSTSHASDIG</sequence>
<evidence type="ECO:0000256" key="1">
    <source>
        <dbReference type="ARBA" id="ARBA00023002"/>
    </source>
</evidence>
<dbReference type="EMBL" id="SNXZ01000002">
    <property type="protein sequence ID" value="TDQ00319.1"/>
    <property type="molecule type" value="Genomic_DNA"/>
</dbReference>
<evidence type="ECO:0000313" key="4">
    <source>
        <dbReference type="Proteomes" id="UP000295444"/>
    </source>
</evidence>